<keyword evidence="3" id="KW-1185">Reference proteome</keyword>
<evidence type="ECO:0000313" key="2">
    <source>
        <dbReference type="EMBL" id="KGH10941.1"/>
    </source>
</evidence>
<dbReference type="EMBL" id="AWTP01000112">
    <property type="protein sequence ID" value="KGH10941.1"/>
    <property type="molecule type" value="Genomic_DNA"/>
</dbReference>
<accession>A0A0E3C022</accession>
<comment type="caution">
    <text evidence="2">The sequence shown here is derived from an EMBL/GenBank/DDBJ whole genome shotgun (WGS) entry which is preliminary data.</text>
</comment>
<protein>
    <submittedName>
        <fullName evidence="2">Uncharacterized protein</fullName>
    </submittedName>
</protein>
<dbReference type="EMBL" id="AWTN01000148">
    <property type="protein sequence ID" value="KGG83049.1"/>
    <property type="molecule type" value="Genomic_DNA"/>
</dbReference>
<name>A0A0E3C022_9BURK</name>
<gene>
    <name evidence="1" type="ORF">P245_26165</name>
    <name evidence="2" type="ORF">P608_14135</name>
</gene>
<organism evidence="2 3">
    <name type="scientific">Comamonas thiooxydans</name>
    <dbReference type="NCBI Taxonomy" id="363952"/>
    <lineage>
        <taxon>Bacteria</taxon>
        <taxon>Pseudomonadati</taxon>
        <taxon>Pseudomonadota</taxon>
        <taxon>Betaproteobacteria</taxon>
        <taxon>Burkholderiales</taxon>
        <taxon>Comamonadaceae</taxon>
        <taxon>Comamonas</taxon>
    </lineage>
</organism>
<reference evidence="3 4" key="1">
    <citation type="submission" date="2013-09" db="EMBL/GenBank/DDBJ databases">
        <title>High correlation between genotypes and phenotypes of environmental bacteria Comamonas testosteroni strains.</title>
        <authorList>
            <person name="Liu L."/>
            <person name="Zhu W."/>
            <person name="Xia X."/>
            <person name="Xu B."/>
            <person name="Luo M."/>
            <person name="Wang G."/>
        </authorList>
    </citation>
    <scope>NUCLEOTIDE SEQUENCE [LARGE SCALE GENOMIC DNA]</scope>
    <source>
        <strain evidence="2 3">DF2</strain>
        <strain evidence="1 4">JL14</strain>
    </source>
</reference>
<evidence type="ECO:0000313" key="4">
    <source>
        <dbReference type="Proteomes" id="UP000029567"/>
    </source>
</evidence>
<proteinExistence type="predicted"/>
<evidence type="ECO:0000313" key="1">
    <source>
        <dbReference type="EMBL" id="KGG83049.1"/>
    </source>
</evidence>
<dbReference type="RefSeq" id="WP_034383657.1">
    <property type="nucleotide sequence ID" value="NZ_AWTM01000078.1"/>
</dbReference>
<sequence length="62" mass="7032">MTRIPSEASRDFTVLGWPALSSGAPAERYIQPWDSYDGKELRRTPGISRFRVFELPSRAMAC</sequence>
<dbReference type="Proteomes" id="UP000029549">
    <property type="component" value="Unassembled WGS sequence"/>
</dbReference>
<dbReference type="Proteomes" id="UP000029567">
    <property type="component" value="Unassembled WGS sequence"/>
</dbReference>
<evidence type="ECO:0000313" key="3">
    <source>
        <dbReference type="Proteomes" id="UP000029549"/>
    </source>
</evidence>
<dbReference type="AlphaFoldDB" id="A0A0E3C022"/>